<dbReference type="EMBL" id="UYRS01001240">
    <property type="protein sequence ID" value="VDK24602.1"/>
    <property type="molecule type" value="Genomic_DNA"/>
</dbReference>
<dbReference type="AlphaFoldDB" id="A0A0R3VXT1"/>
<sequence>MLSALVKASIAYIRLKIKQPPFIKSARMKSLHFICCIILFVVDATFWAEARPDEHREEANDDLRNLQGSRSEMSLEGERGPFSSGNISLEMAREEDAGRNMVCLIKNGDVEDNVDEDDGYDKEDENPEEDKDEDEEEEEEEREDLGMPTLGYGSPWTGVFDGDNFDRNGDHENQGDDGSAFDGHTDVSSDSLSQECIRGDDGACKRYDISSMKFGPRAIDVSSYRRPFRQV</sequence>
<feature type="compositionally biased region" description="Basic and acidic residues" evidence="1">
    <location>
        <begin position="54"/>
        <end position="64"/>
    </location>
</feature>
<protein>
    <submittedName>
        <fullName evidence="4">Bravo_FIGEY domain-containing protein</fullName>
    </submittedName>
</protein>
<reference evidence="4" key="1">
    <citation type="submission" date="2017-02" db="UniProtKB">
        <authorList>
            <consortium name="WormBaseParasite"/>
        </authorList>
    </citation>
    <scope>IDENTIFICATION</scope>
</reference>
<evidence type="ECO:0000313" key="2">
    <source>
        <dbReference type="EMBL" id="VDK24602.1"/>
    </source>
</evidence>
<feature type="region of interest" description="Disordered" evidence="1">
    <location>
        <begin position="107"/>
        <end position="197"/>
    </location>
</feature>
<accession>A0A0R3VXT1</accession>
<evidence type="ECO:0000256" key="1">
    <source>
        <dbReference type="SAM" id="MobiDB-lite"/>
    </source>
</evidence>
<evidence type="ECO:0000313" key="3">
    <source>
        <dbReference type="Proteomes" id="UP000282613"/>
    </source>
</evidence>
<gene>
    <name evidence="2" type="ORF">TASK_LOCUS2226</name>
</gene>
<feature type="compositionally biased region" description="Acidic residues" evidence="1">
    <location>
        <begin position="110"/>
        <end position="143"/>
    </location>
</feature>
<evidence type="ECO:0000313" key="4">
    <source>
        <dbReference type="WBParaSite" id="TASK_0000222501-mRNA-1"/>
    </source>
</evidence>
<dbReference type="Proteomes" id="UP000282613">
    <property type="component" value="Unassembled WGS sequence"/>
</dbReference>
<keyword evidence="3" id="KW-1185">Reference proteome</keyword>
<reference evidence="2 3" key="2">
    <citation type="submission" date="2018-11" db="EMBL/GenBank/DDBJ databases">
        <authorList>
            <consortium name="Pathogen Informatics"/>
        </authorList>
    </citation>
    <scope>NUCLEOTIDE SEQUENCE [LARGE SCALE GENOMIC DNA]</scope>
</reference>
<feature type="region of interest" description="Disordered" evidence="1">
    <location>
        <begin position="54"/>
        <end position="85"/>
    </location>
</feature>
<name>A0A0R3VXT1_TAEAS</name>
<organism evidence="4">
    <name type="scientific">Taenia asiatica</name>
    <name type="common">Asian tapeworm</name>
    <dbReference type="NCBI Taxonomy" id="60517"/>
    <lineage>
        <taxon>Eukaryota</taxon>
        <taxon>Metazoa</taxon>
        <taxon>Spiralia</taxon>
        <taxon>Lophotrochozoa</taxon>
        <taxon>Platyhelminthes</taxon>
        <taxon>Cestoda</taxon>
        <taxon>Eucestoda</taxon>
        <taxon>Cyclophyllidea</taxon>
        <taxon>Taeniidae</taxon>
        <taxon>Taenia</taxon>
    </lineage>
</organism>
<dbReference type="WBParaSite" id="TASK_0000222501-mRNA-1">
    <property type="protein sequence ID" value="TASK_0000222501-mRNA-1"/>
    <property type="gene ID" value="TASK_0000222501"/>
</dbReference>
<proteinExistence type="predicted"/>
<feature type="compositionally biased region" description="Basic and acidic residues" evidence="1">
    <location>
        <begin position="164"/>
        <end position="174"/>
    </location>
</feature>